<dbReference type="SMART" id="SM00162">
    <property type="entry name" value="SAPA"/>
    <property type="match status" value="2"/>
</dbReference>
<dbReference type="InterPro" id="IPR021165">
    <property type="entry name" value="Saposin_chordata"/>
</dbReference>
<evidence type="ECO:0000256" key="3">
    <source>
        <dbReference type="ARBA" id="ARBA00022729"/>
    </source>
</evidence>
<evidence type="ECO:0000256" key="6">
    <source>
        <dbReference type="ARBA" id="ARBA00023180"/>
    </source>
</evidence>
<feature type="domain" description="Saposin A-type" evidence="10">
    <location>
        <begin position="16"/>
        <end position="56"/>
    </location>
</feature>
<feature type="disulfide bond" evidence="8">
    <location>
        <begin position="301"/>
        <end position="374"/>
    </location>
</feature>
<dbReference type="GO" id="GO:0005576">
    <property type="term" value="C:extracellular region"/>
    <property type="evidence" value="ECO:0007669"/>
    <property type="project" value="UniProtKB-SubCell"/>
</dbReference>
<dbReference type="InterPro" id="IPR051428">
    <property type="entry name" value="Sphingo_Act-Surfact_Prot"/>
</dbReference>
<dbReference type="GO" id="GO:0016020">
    <property type="term" value="C:membrane"/>
    <property type="evidence" value="ECO:0007669"/>
    <property type="project" value="GOC"/>
</dbReference>
<feature type="domain" description="Saposin B-type" evidence="9">
    <location>
        <begin position="57"/>
        <end position="140"/>
    </location>
</feature>
<feature type="domain" description="Saposin A-type" evidence="10">
    <location>
        <begin position="447"/>
        <end position="477"/>
    </location>
</feature>
<name>A0A3B1JI19_ASTMX</name>
<evidence type="ECO:0000313" key="12">
    <source>
        <dbReference type="Proteomes" id="UP000018467"/>
    </source>
</evidence>
<dbReference type="InterPro" id="IPR011001">
    <property type="entry name" value="Saposin-like"/>
</dbReference>
<dbReference type="Proteomes" id="UP000018467">
    <property type="component" value="Unassembled WGS sequence"/>
</dbReference>
<reference evidence="12" key="2">
    <citation type="journal article" date="2014" name="Nat. Commun.">
        <title>The cavefish genome reveals candidate genes for eye loss.</title>
        <authorList>
            <person name="McGaugh S.E."/>
            <person name="Gross J.B."/>
            <person name="Aken B."/>
            <person name="Blin M."/>
            <person name="Borowsky R."/>
            <person name="Chalopin D."/>
            <person name="Hinaux H."/>
            <person name="Jeffery W.R."/>
            <person name="Keene A."/>
            <person name="Ma L."/>
            <person name="Minx P."/>
            <person name="Murphy D."/>
            <person name="O'Quin K.E."/>
            <person name="Retaux S."/>
            <person name="Rohner N."/>
            <person name="Searle S.M."/>
            <person name="Stahl B.A."/>
            <person name="Tabin C."/>
            <person name="Volff J.N."/>
            <person name="Yoshizawa M."/>
            <person name="Warren W.C."/>
        </authorList>
    </citation>
    <scope>NUCLEOTIDE SEQUENCE [LARGE SCALE GENOMIC DNA]</scope>
    <source>
        <strain evidence="12">female</strain>
    </source>
</reference>
<feature type="disulfide bond" evidence="8">
    <location>
        <begin position="392"/>
        <end position="441"/>
    </location>
</feature>
<dbReference type="GO" id="GO:0019216">
    <property type="term" value="P:regulation of lipid metabolic process"/>
    <property type="evidence" value="ECO:0007669"/>
    <property type="project" value="UniProtKB-UniRule"/>
</dbReference>
<organism evidence="11 12">
    <name type="scientific">Astyanax mexicanus</name>
    <name type="common">Blind cave fish</name>
    <name type="synonym">Astyanax fasciatus mexicanus</name>
    <dbReference type="NCBI Taxonomy" id="7994"/>
    <lineage>
        <taxon>Eukaryota</taxon>
        <taxon>Metazoa</taxon>
        <taxon>Chordata</taxon>
        <taxon>Craniata</taxon>
        <taxon>Vertebrata</taxon>
        <taxon>Euteleostomi</taxon>
        <taxon>Actinopterygii</taxon>
        <taxon>Neopterygii</taxon>
        <taxon>Teleostei</taxon>
        <taxon>Ostariophysi</taxon>
        <taxon>Characiformes</taxon>
        <taxon>Characoidei</taxon>
        <taxon>Acestrorhamphidae</taxon>
        <taxon>Acestrorhamphinae</taxon>
        <taxon>Astyanax</taxon>
    </lineage>
</organism>
<keyword evidence="4" id="KW-0677">Repeat</keyword>
<dbReference type="InterPro" id="IPR008373">
    <property type="entry name" value="Saposin"/>
</dbReference>
<feature type="disulfide bond" evidence="8">
    <location>
        <begin position="191"/>
        <end position="245"/>
    </location>
</feature>
<dbReference type="PANTHER" id="PTHR11480">
    <property type="entry name" value="SAPOSIN-RELATED"/>
    <property type="match status" value="1"/>
</dbReference>
<evidence type="ECO:0000256" key="2">
    <source>
        <dbReference type="ARBA" id="ARBA00022525"/>
    </source>
</evidence>
<dbReference type="GO" id="GO:0007193">
    <property type="term" value="P:adenylate cyclase-inhibiting G protein-coupled receptor signaling pathway"/>
    <property type="evidence" value="ECO:0007669"/>
    <property type="project" value="UniProtKB-UniRule"/>
</dbReference>
<dbReference type="GO" id="GO:0006665">
    <property type="term" value="P:sphingolipid metabolic process"/>
    <property type="evidence" value="ECO:0007669"/>
    <property type="project" value="UniProtKB-UniRule"/>
</dbReference>
<dbReference type="Pfam" id="PF05184">
    <property type="entry name" value="SapB_1"/>
    <property type="match status" value="3"/>
</dbReference>
<feature type="disulfide bond" evidence="8">
    <location>
        <begin position="61"/>
        <end position="136"/>
    </location>
</feature>
<proteinExistence type="predicted"/>
<dbReference type="SMART" id="SM00741">
    <property type="entry name" value="SapB"/>
    <property type="match status" value="4"/>
</dbReference>
<evidence type="ECO:0000259" key="9">
    <source>
        <dbReference type="PROSITE" id="PS50015"/>
    </source>
</evidence>
<evidence type="ECO:0000256" key="5">
    <source>
        <dbReference type="ARBA" id="ARBA00023157"/>
    </source>
</evidence>
<reference evidence="11" key="3">
    <citation type="submission" date="2025-08" db="UniProtKB">
        <authorList>
            <consortium name="Ensembl"/>
        </authorList>
    </citation>
    <scope>IDENTIFICATION</scope>
</reference>
<keyword evidence="3" id="KW-0732">Signal</keyword>
<protein>
    <recommendedName>
        <fullName evidence="7">Prosaposin</fullName>
    </recommendedName>
</protein>
<dbReference type="InterPro" id="IPR008138">
    <property type="entry name" value="SapB_2"/>
</dbReference>
<sequence length="477" mass="52483">AMLLTLLFVSTAVATPLLGTEQCAHGPPYWCKNVKTASLCGAVLHCQQNVWNQPQMKSVPCDLCKEVLVVVDQLLKDNSTEAEILGYMEKTCQLIPDENLAAECKELVDNYYPILMGIIKGELEDPSVVCGALGLCVSQEEALAKLQLQFNEIPKVDLNQRISPFLLNVPQLLYPQETDKKEEDDDVCEDCVKFIAAAQEEAKQNSTFVNSLIQQIEAQCDLLGPGLSDMVMIHYSCVLQPKDICSRAGFCDGTPKSVPMQTLVAAKTIPAVKSLPATKVVEATPLKPAKKMVRAREPPQCAICEYVMKELEDMIQDQTTEEEVMQAVEKVCNILPSTLTAQCKDLIETYGQAIIELLVQEADPKTICTVLGLCKGASPVMEKADFQAGGFCDVCKMAVRYVDGILEQNATEAQIEEAVRKVCNFLPDEFKTQVGRKLGACPEVLKQLLGMEQCSWGPTFWCKNLETASRCNVSHSV</sequence>
<dbReference type="PROSITE" id="PS50015">
    <property type="entry name" value="SAP_B"/>
    <property type="match status" value="3"/>
</dbReference>
<dbReference type="InterPro" id="IPR003119">
    <property type="entry name" value="SAP_A"/>
</dbReference>
<dbReference type="Gene3D" id="1.10.225.10">
    <property type="entry name" value="Saposin-like"/>
    <property type="match status" value="4"/>
</dbReference>
<dbReference type="AlphaFoldDB" id="A0A3B1JI19"/>
<comment type="function">
    <text evidence="7">Prosaposin: Behaves as a myelinotrophic and neurotrophic factor, these effects are mediated by its G-protein-coupled receptors, GPR37 and GPR37L1, undergoing ligand-mediated internalization followed by ERK phosphorylation signaling.</text>
</comment>
<feature type="domain" description="Saposin B-type" evidence="9">
    <location>
        <begin position="297"/>
        <end position="378"/>
    </location>
</feature>
<keyword evidence="12" id="KW-1185">Reference proteome</keyword>
<reference evidence="11" key="4">
    <citation type="submission" date="2025-09" db="UniProtKB">
        <authorList>
            <consortium name="Ensembl"/>
        </authorList>
    </citation>
    <scope>IDENTIFICATION</scope>
</reference>
<dbReference type="Pfam" id="PF03489">
    <property type="entry name" value="SapB_2"/>
    <property type="match status" value="2"/>
</dbReference>
<keyword evidence="5 8" id="KW-1015">Disulfide bond</keyword>
<dbReference type="InterPro" id="IPR008139">
    <property type="entry name" value="SaposinB_dom"/>
</dbReference>
<dbReference type="GeneTree" id="ENSGT00940000156695"/>
<evidence type="ECO:0000256" key="4">
    <source>
        <dbReference type="ARBA" id="ARBA00022737"/>
    </source>
</evidence>
<feature type="disulfide bond" evidence="8">
    <location>
        <begin position="92"/>
        <end position="104"/>
    </location>
</feature>
<keyword evidence="2" id="KW-0964">Secreted</keyword>
<feature type="domain" description="Saposin B-type" evidence="9">
    <location>
        <begin position="388"/>
        <end position="475"/>
    </location>
</feature>
<evidence type="ECO:0000313" key="11">
    <source>
        <dbReference type="Ensembl" id="ENSAMXP00000040949.1"/>
    </source>
</evidence>
<dbReference type="Pfam" id="PF02199">
    <property type="entry name" value="SapA"/>
    <property type="match status" value="2"/>
</dbReference>
<accession>A0A3B1JI19</accession>
<reference evidence="12" key="1">
    <citation type="submission" date="2013-03" db="EMBL/GenBank/DDBJ databases">
        <authorList>
            <person name="Jeffery W."/>
            <person name="Warren W."/>
            <person name="Wilson R.K."/>
        </authorList>
    </citation>
    <scope>NUCLEOTIDE SEQUENCE</scope>
    <source>
        <strain evidence="12">female</strain>
    </source>
</reference>
<dbReference type="PRINTS" id="PR01797">
    <property type="entry name" value="SAPOSIN"/>
</dbReference>
<dbReference type="SUPFAM" id="SSF47862">
    <property type="entry name" value="Saposin"/>
    <property type="match status" value="4"/>
</dbReference>
<evidence type="ECO:0000259" key="10">
    <source>
        <dbReference type="PROSITE" id="PS51110"/>
    </source>
</evidence>
<dbReference type="FunFam" id="1.10.225.10:FF:000002">
    <property type="entry name" value="prosaposin isoform X2"/>
    <property type="match status" value="2"/>
</dbReference>
<dbReference type="Bgee" id="ENSAMXG00000015025">
    <property type="expression patterns" value="Expressed in intestine and 14 other cell types or tissues"/>
</dbReference>
<keyword evidence="6" id="KW-0325">Glycoprotein</keyword>
<dbReference type="GO" id="GO:0005764">
    <property type="term" value="C:lysosome"/>
    <property type="evidence" value="ECO:0007669"/>
    <property type="project" value="UniProtKB-UniRule"/>
</dbReference>
<evidence type="ECO:0000256" key="8">
    <source>
        <dbReference type="PIRSR" id="PIRSR002431-1"/>
    </source>
</evidence>
<feature type="disulfide bond" evidence="8">
    <location>
        <begin position="304"/>
        <end position="368"/>
    </location>
</feature>
<dbReference type="PIRSF" id="PIRSF002431">
    <property type="entry name" value="Saposin"/>
    <property type="match status" value="1"/>
</dbReference>
<evidence type="ECO:0000256" key="1">
    <source>
        <dbReference type="ARBA" id="ARBA00004613"/>
    </source>
</evidence>
<dbReference type="Ensembl" id="ENSAMXT00000034172.1">
    <property type="protein sequence ID" value="ENSAMXP00000040949.1"/>
    <property type="gene ID" value="ENSAMXG00000015025.2"/>
</dbReference>
<comment type="function">
    <text evidence="7">Saposins are specific low-molecular mass non-enzymic proteins, they participate in the lysosomal degradation of sphingolipids, which takes place by the sequential action of specific hydrolases.</text>
</comment>
<feature type="disulfide bond" evidence="8">
    <location>
        <begin position="188"/>
        <end position="251"/>
    </location>
</feature>
<comment type="subcellular location">
    <subcellularLocation>
        <location evidence="1">Secreted</location>
    </subcellularLocation>
</comment>
<evidence type="ECO:0000256" key="7">
    <source>
        <dbReference type="PIRNR" id="PIRNR002431"/>
    </source>
</evidence>
<dbReference type="PANTHER" id="PTHR11480:SF3">
    <property type="entry name" value="BCDNA.GH08312"/>
    <property type="match status" value="1"/>
</dbReference>
<dbReference type="PROSITE" id="PS51110">
    <property type="entry name" value="SAP_A"/>
    <property type="match status" value="2"/>
</dbReference>
<feature type="disulfide bond" evidence="8">
    <location>
        <begin position="332"/>
        <end position="343"/>
    </location>
</feature>
<dbReference type="InterPro" id="IPR007856">
    <property type="entry name" value="SapB_1"/>
</dbReference>
<feature type="disulfide bond" evidence="8">
    <location>
        <begin position="64"/>
        <end position="130"/>
    </location>
</feature>